<protein>
    <submittedName>
        <fullName evidence="1">Uncharacterized protein</fullName>
    </submittedName>
</protein>
<evidence type="ECO:0000313" key="2">
    <source>
        <dbReference type="Proteomes" id="UP000505355"/>
    </source>
</evidence>
<gene>
    <name evidence="1" type="ORF">HQ865_01505</name>
</gene>
<evidence type="ECO:0000313" key="1">
    <source>
        <dbReference type="EMBL" id="QKJ28489.1"/>
    </source>
</evidence>
<name>A0A7D4QPC6_9SPHI</name>
<dbReference type="AlphaFoldDB" id="A0A7D4QPC6"/>
<accession>A0A7D4QPC6</accession>
<dbReference type="RefSeq" id="WP_173413191.1">
    <property type="nucleotide sequence ID" value="NZ_CP054139.1"/>
</dbReference>
<organism evidence="1 2">
    <name type="scientific">Mucilaginibacter mali</name>
    <dbReference type="NCBI Taxonomy" id="2740462"/>
    <lineage>
        <taxon>Bacteria</taxon>
        <taxon>Pseudomonadati</taxon>
        <taxon>Bacteroidota</taxon>
        <taxon>Sphingobacteriia</taxon>
        <taxon>Sphingobacteriales</taxon>
        <taxon>Sphingobacteriaceae</taxon>
        <taxon>Mucilaginibacter</taxon>
    </lineage>
</organism>
<sequence length="69" mass="8118">MMKQNQGVVPLFKERSASIKYHNLHNALKNTPTALQTLEQLHQDFKDKLIDLEVYYDALEEMSAQYLKH</sequence>
<dbReference type="EMBL" id="CP054139">
    <property type="protein sequence ID" value="QKJ28489.1"/>
    <property type="molecule type" value="Genomic_DNA"/>
</dbReference>
<dbReference type="KEGG" id="mmab:HQ865_01505"/>
<proteinExistence type="predicted"/>
<reference evidence="1 2" key="1">
    <citation type="submission" date="2020-05" db="EMBL/GenBank/DDBJ databases">
        <title>Mucilaginibacter mali sp. nov.</title>
        <authorList>
            <person name="Kim H.S."/>
            <person name="Lee K.C."/>
            <person name="Suh M.K."/>
            <person name="Kim J.-S."/>
            <person name="Han K.-I."/>
            <person name="Eom M.K."/>
            <person name="Shin Y.K."/>
            <person name="Lee J.-S."/>
        </authorList>
    </citation>
    <scope>NUCLEOTIDE SEQUENCE [LARGE SCALE GENOMIC DNA]</scope>
    <source>
        <strain evidence="1 2">G2-14</strain>
    </source>
</reference>
<dbReference type="Proteomes" id="UP000505355">
    <property type="component" value="Chromosome"/>
</dbReference>
<keyword evidence="2" id="KW-1185">Reference proteome</keyword>